<accession>A0A244ENC2</accession>
<protein>
    <submittedName>
        <fullName evidence="1">Uncharacterized protein</fullName>
    </submittedName>
</protein>
<reference evidence="1 2" key="1">
    <citation type="submission" date="2017-01" db="EMBL/GenBank/DDBJ databases">
        <authorList>
            <person name="Mah S.A."/>
            <person name="Swanson W.J."/>
            <person name="Moy G.W."/>
            <person name="Vacquier V.D."/>
        </authorList>
    </citation>
    <scope>NUCLEOTIDE SEQUENCE [LARGE SCALE GENOMIC DNA]</scope>
    <source>
        <strain evidence="1">PDD-32b-74</strain>
    </source>
</reference>
<dbReference type="AlphaFoldDB" id="A0A244ENC2"/>
<proteinExistence type="predicted"/>
<organism evidence="1 2">
    <name type="scientific">Pseudomonas syringae</name>
    <dbReference type="NCBI Taxonomy" id="317"/>
    <lineage>
        <taxon>Bacteria</taxon>
        <taxon>Pseudomonadati</taxon>
        <taxon>Pseudomonadota</taxon>
        <taxon>Gammaproteobacteria</taxon>
        <taxon>Pseudomonadales</taxon>
        <taxon>Pseudomonadaceae</taxon>
        <taxon>Pseudomonas</taxon>
    </lineage>
</organism>
<dbReference type="Proteomes" id="UP000195128">
    <property type="component" value="Unassembled WGS sequence"/>
</dbReference>
<dbReference type="EMBL" id="MTSA01000014">
    <property type="protein sequence ID" value="OUM05974.1"/>
    <property type="molecule type" value="Genomic_DNA"/>
</dbReference>
<comment type="caution">
    <text evidence="1">The sequence shown here is derived from an EMBL/GenBank/DDBJ whole genome shotgun (WGS) entry which is preliminary data.</text>
</comment>
<sequence>MFTDSVQFEHAFRFVTKAYDVILSTARNFQGDATCVAYALYRKHRVRAIMTTACDHACRIELHRQARAPSPSAKS</sequence>
<name>A0A244ENC2_PSESX</name>
<evidence type="ECO:0000313" key="2">
    <source>
        <dbReference type="Proteomes" id="UP000195128"/>
    </source>
</evidence>
<evidence type="ECO:0000313" key="1">
    <source>
        <dbReference type="EMBL" id="OUM05974.1"/>
    </source>
</evidence>
<dbReference type="OrthoDB" id="7027484at2"/>
<gene>
    <name evidence="1" type="ORF">BW686_18745</name>
</gene>